<evidence type="ECO:0000313" key="4">
    <source>
        <dbReference type="Proteomes" id="UP000290289"/>
    </source>
</evidence>
<name>A0A498J110_MALDO</name>
<accession>A0A498J110</accession>
<comment type="caution">
    <text evidence="3">The sequence shown here is derived from an EMBL/GenBank/DDBJ whole genome shotgun (WGS) entry which is preliminary data.</text>
</comment>
<evidence type="ECO:0000256" key="1">
    <source>
        <dbReference type="SAM" id="Coils"/>
    </source>
</evidence>
<feature type="coiled-coil region" evidence="1">
    <location>
        <begin position="6"/>
        <end position="33"/>
    </location>
</feature>
<keyword evidence="1" id="KW-0175">Coiled coil</keyword>
<gene>
    <name evidence="3" type="ORF">DVH24_042396</name>
</gene>
<dbReference type="EMBL" id="RDQH01000336">
    <property type="protein sequence ID" value="RXH88325.1"/>
    <property type="molecule type" value="Genomic_DNA"/>
</dbReference>
<keyword evidence="4" id="KW-1185">Reference proteome</keyword>
<proteinExistence type="predicted"/>
<feature type="region of interest" description="Disordered" evidence="2">
    <location>
        <begin position="46"/>
        <end position="72"/>
    </location>
</feature>
<organism evidence="3 4">
    <name type="scientific">Malus domestica</name>
    <name type="common">Apple</name>
    <name type="synonym">Pyrus malus</name>
    <dbReference type="NCBI Taxonomy" id="3750"/>
    <lineage>
        <taxon>Eukaryota</taxon>
        <taxon>Viridiplantae</taxon>
        <taxon>Streptophyta</taxon>
        <taxon>Embryophyta</taxon>
        <taxon>Tracheophyta</taxon>
        <taxon>Spermatophyta</taxon>
        <taxon>Magnoliopsida</taxon>
        <taxon>eudicotyledons</taxon>
        <taxon>Gunneridae</taxon>
        <taxon>Pentapetalae</taxon>
        <taxon>rosids</taxon>
        <taxon>fabids</taxon>
        <taxon>Rosales</taxon>
        <taxon>Rosaceae</taxon>
        <taxon>Amygdaloideae</taxon>
        <taxon>Maleae</taxon>
        <taxon>Malus</taxon>
    </lineage>
</organism>
<evidence type="ECO:0000313" key="3">
    <source>
        <dbReference type="EMBL" id="RXH88325.1"/>
    </source>
</evidence>
<dbReference type="AlphaFoldDB" id="A0A498J110"/>
<evidence type="ECO:0000256" key="2">
    <source>
        <dbReference type="SAM" id="MobiDB-lite"/>
    </source>
</evidence>
<sequence>MLLVANQAWNVEREALRTGLEEAERALALEQNLCDADRSIRQANLGATQEESMHRCSPYQSKVNLSSESEEQTKKKGFVVVDTSLVGYSLVDPRDAGDSSDAE</sequence>
<protein>
    <submittedName>
        <fullName evidence="3">Uncharacterized protein</fullName>
    </submittedName>
</protein>
<dbReference type="Proteomes" id="UP000290289">
    <property type="component" value="Chromosome 10"/>
</dbReference>
<reference evidence="3 4" key="1">
    <citation type="submission" date="2018-10" db="EMBL/GenBank/DDBJ databases">
        <title>A high-quality apple genome assembly.</title>
        <authorList>
            <person name="Hu J."/>
        </authorList>
    </citation>
    <scope>NUCLEOTIDE SEQUENCE [LARGE SCALE GENOMIC DNA]</scope>
    <source>
        <strain evidence="4">cv. HFTH1</strain>
        <tissue evidence="3">Young leaf</tissue>
    </source>
</reference>
<feature type="compositionally biased region" description="Polar residues" evidence="2">
    <location>
        <begin position="58"/>
        <end position="67"/>
    </location>
</feature>